<feature type="compositionally biased region" description="Basic residues" evidence="1">
    <location>
        <begin position="1058"/>
        <end position="1071"/>
    </location>
</feature>
<reference evidence="3" key="1">
    <citation type="submission" date="2022-11" db="EMBL/GenBank/DDBJ databases">
        <title>Genome Sequence of Cubamyces cubensis.</title>
        <authorList>
            <person name="Buettner E."/>
        </authorList>
    </citation>
    <scope>NUCLEOTIDE SEQUENCE</scope>
    <source>
        <strain evidence="3">MPL-01</strain>
    </source>
</reference>
<accession>A0AAD7TKF6</accession>
<feature type="region of interest" description="Disordered" evidence="1">
    <location>
        <begin position="427"/>
        <end position="455"/>
    </location>
</feature>
<gene>
    <name evidence="3" type="ORF">ONZ51_g10256</name>
</gene>
<evidence type="ECO:0000256" key="1">
    <source>
        <dbReference type="SAM" id="MobiDB-lite"/>
    </source>
</evidence>
<keyword evidence="2" id="KW-0732">Signal</keyword>
<evidence type="ECO:0000256" key="2">
    <source>
        <dbReference type="SAM" id="SignalP"/>
    </source>
</evidence>
<feature type="compositionally biased region" description="Low complexity" evidence="1">
    <location>
        <begin position="1073"/>
        <end position="1090"/>
    </location>
</feature>
<organism evidence="3 4">
    <name type="scientific">Trametes cubensis</name>
    <dbReference type="NCBI Taxonomy" id="1111947"/>
    <lineage>
        <taxon>Eukaryota</taxon>
        <taxon>Fungi</taxon>
        <taxon>Dikarya</taxon>
        <taxon>Basidiomycota</taxon>
        <taxon>Agaricomycotina</taxon>
        <taxon>Agaricomycetes</taxon>
        <taxon>Polyporales</taxon>
        <taxon>Polyporaceae</taxon>
        <taxon>Trametes</taxon>
    </lineage>
</organism>
<feature type="region of interest" description="Disordered" evidence="1">
    <location>
        <begin position="549"/>
        <end position="631"/>
    </location>
</feature>
<feature type="compositionally biased region" description="Polar residues" evidence="1">
    <location>
        <begin position="612"/>
        <end position="621"/>
    </location>
</feature>
<evidence type="ECO:0000313" key="4">
    <source>
        <dbReference type="Proteomes" id="UP001215151"/>
    </source>
</evidence>
<feature type="compositionally biased region" description="Basic and acidic residues" evidence="1">
    <location>
        <begin position="497"/>
        <end position="506"/>
    </location>
</feature>
<dbReference type="EMBL" id="JAPEVG010000394">
    <property type="protein sequence ID" value="KAJ8463440.1"/>
    <property type="molecule type" value="Genomic_DNA"/>
</dbReference>
<feature type="compositionally biased region" description="Low complexity" evidence="1">
    <location>
        <begin position="507"/>
        <end position="517"/>
    </location>
</feature>
<comment type="caution">
    <text evidence="3">The sequence shown here is derived from an EMBL/GenBank/DDBJ whole genome shotgun (WGS) entry which is preliminary data.</text>
</comment>
<proteinExistence type="predicted"/>
<feature type="region of interest" description="Disordered" evidence="1">
    <location>
        <begin position="645"/>
        <end position="668"/>
    </location>
</feature>
<feature type="region of interest" description="Disordered" evidence="1">
    <location>
        <begin position="972"/>
        <end position="1093"/>
    </location>
</feature>
<feature type="compositionally biased region" description="Polar residues" evidence="1">
    <location>
        <begin position="346"/>
        <end position="356"/>
    </location>
</feature>
<protein>
    <submittedName>
        <fullName evidence="3">Uncharacterized protein</fullName>
    </submittedName>
</protein>
<feature type="signal peptide" evidence="2">
    <location>
        <begin position="1"/>
        <end position="21"/>
    </location>
</feature>
<feature type="compositionally biased region" description="Low complexity" evidence="1">
    <location>
        <begin position="882"/>
        <end position="903"/>
    </location>
</feature>
<keyword evidence="4" id="KW-1185">Reference proteome</keyword>
<feature type="chain" id="PRO_5042160818" evidence="2">
    <location>
        <begin position="22"/>
        <end position="1111"/>
    </location>
</feature>
<feature type="region of interest" description="Disordered" evidence="1">
    <location>
        <begin position="856"/>
        <end position="903"/>
    </location>
</feature>
<feature type="compositionally biased region" description="Polar residues" evidence="1">
    <location>
        <begin position="1003"/>
        <end position="1016"/>
    </location>
</feature>
<dbReference type="Proteomes" id="UP001215151">
    <property type="component" value="Unassembled WGS sequence"/>
</dbReference>
<feature type="region of interest" description="Disordered" evidence="1">
    <location>
        <begin position="754"/>
        <end position="773"/>
    </location>
</feature>
<sequence>MALAFLPAFFASFLPLLLVHFQLDKLGSLADWTRSLPRAPILHYLPPSSLEENATRISGFFSEGPFLDTVGDTNHTVAPSLGTIHPFFEAVAAIVSCLHFKLTSPPLSFTLSEMPLFWVTTTVLIGLPILVTLSEYVLSTLHNWWLVTCLSLDPYDPALRVSRSLTRSPSLLPSPSSAVEAGSLSVPGAFPEELAVHLSESRDGTLASSNPTCESLGSLHLRSLSYIVGKNELEPEECDLGKRSSPEDAPAVTVTAETEATHCKTLQSTEHSVPTQIEAHEPSRQDSAVSDAEVADTEPLGCESASLPLGLSGHLANLTTESAPSLVVLSPTESSTLRPDDDHSDVPTNPARTSMSRSRRAQSVVVCRTGLVGHQVNLTASGIEYVASQLQASPAASTSMAAGERRRLQGVARDAVAVFSDNRRAPYSSPAVQRERAETTPVPPRIPLNLIDGRENRPLTSGAQVMRPLLEVGRSRGGTGAVVTPLVALERNPTRRQVSDHTHDEASSAANGSAPPAEVFQETSLVRYTPTHTAPLTYAEVAAKPVIRNVSGQPSPTCNASSANSARRIPSTSTPKQALVSTEECNSVCKSSTSRPSNLIIPAPRKDATPAARSSESSGRQMSKGMADSSENWRIRRLAGDQQLNAEFAPSPTPTRPSSNRPNERGSLMSATGRAQLRDLAALAQTRSDIVPAPRPTVGQASQGRVGKGGAVALREDHYQRMLSPSERVSSSTSEPLLFMLGVDNSRVRKPSPLASVVSSPGDIFSSDTPLPRPASPALSEVALQHSPTSAGSGLCHGMPQSISGDLVLYPRASDRCDADLQTRPPVAATSASLLGSVATSTPSCLATIQDAVLPRSSPGAPAETHSGDPLESNVGGASVVSKSPGSPLSASSSHESVHSPATELEATATAAALVSSTHWQGWQVAVWHPKPSNNSSTKGSRPLVVATRDSGSKECRQPLSVITANLSEEEWPRLRHSTAPAAPVGSFDSTRKRAKAHKVQTVDAQSSALTSTSKNGAPRPGVAPQQPGRRGPWESESGPSADIPMANRGHQTAPHVQPKHRHPATVKWRPRSTSANASLTSGGSGSATAARERTITGSRFDVLDSDVILT</sequence>
<feature type="region of interest" description="Disordered" evidence="1">
    <location>
        <begin position="330"/>
        <end position="360"/>
    </location>
</feature>
<feature type="region of interest" description="Disordered" evidence="1">
    <location>
        <begin position="267"/>
        <end position="292"/>
    </location>
</feature>
<name>A0AAD7TKF6_9APHY</name>
<feature type="region of interest" description="Disordered" evidence="1">
    <location>
        <begin position="487"/>
        <end position="518"/>
    </location>
</feature>
<evidence type="ECO:0000313" key="3">
    <source>
        <dbReference type="EMBL" id="KAJ8463440.1"/>
    </source>
</evidence>
<feature type="compositionally biased region" description="Polar residues" evidence="1">
    <location>
        <begin position="550"/>
        <end position="597"/>
    </location>
</feature>
<dbReference type="AlphaFoldDB" id="A0AAD7TKF6"/>